<dbReference type="AlphaFoldDB" id="A0A699HDI4"/>
<protein>
    <recommendedName>
        <fullName evidence="2">Reverse transcriptase Ty1/copia-type domain-containing protein</fullName>
    </recommendedName>
</protein>
<dbReference type="EMBL" id="BKCJ010140519">
    <property type="protein sequence ID" value="GEX94120.1"/>
    <property type="molecule type" value="Genomic_DNA"/>
</dbReference>
<sequence length="438" mass="49786">RNFVPAAVLTNSRQVLVSAAKQSSHRETTSVSAARCINTAASRPNVNNTFPITYYYFKAHSPVRRPFNQKSTAKTNNFNEKVNTAKIIKKLIVDLLHLEDTADLQDTGIFSGAYVDEVEGAMADFNNLEPITVVNPIPITRIQKDHPNEQIIRESLSAPQTRRMTKTSQEHDMIIKTTSTPIETNKKLFKDEEAEDVDVYLYKSMIGSLMYLTTSRPDIMFAVCAYVRFHVTPKVSHLHAIKRIFIYLKGQPKLGLWYPRDSPFDLEVFSDRDYVRASLDRKSTTGEYVAAANCYGQATAKVKNVNEEARIQALIDKKKVIITEASIRRDLRFKDERGVDCLSNEVIFKQLTLMGYEKLSQKLTFYKAFFSLQLKFLTHTILQCLSAKTTAWNEFSSTMASAIIRLATNQKFNFSMYIFDNIVKHLDGGVKNPDVSNI</sequence>
<evidence type="ECO:0000313" key="1">
    <source>
        <dbReference type="EMBL" id="GEX94120.1"/>
    </source>
</evidence>
<accession>A0A699HDI4</accession>
<name>A0A699HDI4_TANCI</name>
<proteinExistence type="predicted"/>
<comment type="caution">
    <text evidence="1">The sequence shown here is derived from an EMBL/GenBank/DDBJ whole genome shotgun (WGS) entry which is preliminary data.</text>
</comment>
<organism evidence="1">
    <name type="scientific">Tanacetum cinerariifolium</name>
    <name type="common">Dalmatian daisy</name>
    <name type="synonym">Chrysanthemum cinerariifolium</name>
    <dbReference type="NCBI Taxonomy" id="118510"/>
    <lineage>
        <taxon>Eukaryota</taxon>
        <taxon>Viridiplantae</taxon>
        <taxon>Streptophyta</taxon>
        <taxon>Embryophyta</taxon>
        <taxon>Tracheophyta</taxon>
        <taxon>Spermatophyta</taxon>
        <taxon>Magnoliopsida</taxon>
        <taxon>eudicotyledons</taxon>
        <taxon>Gunneridae</taxon>
        <taxon>Pentapetalae</taxon>
        <taxon>asterids</taxon>
        <taxon>campanulids</taxon>
        <taxon>Asterales</taxon>
        <taxon>Asteraceae</taxon>
        <taxon>Asteroideae</taxon>
        <taxon>Anthemideae</taxon>
        <taxon>Anthemidinae</taxon>
        <taxon>Tanacetum</taxon>
    </lineage>
</organism>
<gene>
    <name evidence="1" type="ORF">Tci_366095</name>
</gene>
<dbReference type="PANTHER" id="PTHR11439">
    <property type="entry name" value="GAG-POL-RELATED RETROTRANSPOSON"/>
    <property type="match status" value="1"/>
</dbReference>
<dbReference type="PANTHER" id="PTHR11439:SF509">
    <property type="entry name" value="RNA-DIRECTED DNA POLYMERASE"/>
    <property type="match status" value="1"/>
</dbReference>
<feature type="non-terminal residue" evidence="1">
    <location>
        <position position="1"/>
    </location>
</feature>
<evidence type="ECO:0008006" key="2">
    <source>
        <dbReference type="Google" id="ProtNLM"/>
    </source>
</evidence>
<reference evidence="1" key="1">
    <citation type="journal article" date="2019" name="Sci. Rep.">
        <title>Draft genome of Tanacetum cinerariifolium, the natural source of mosquito coil.</title>
        <authorList>
            <person name="Yamashiro T."/>
            <person name="Shiraishi A."/>
            <person name="Satake H."/>
            <person name="Nakayama K."/>
        </authorList>
    </citation>
    <scope>NUCLEOTIDE SEQUENCE</scope>
</reference>